<evidence type="ECO:0000256" key="4">
    <source>
        <dbReference type="SAM" id="SignalP"/>
    </source>
</evidence>
<dbReference type="STRING" id="369401.SAMN05428642_102590"/>
<organism evidence="5 6">
    <name type="scientific">Flaviramulus basaltis</name>
    <dbReference type="NCBI Taxonomy" id="369401"/>
    <lineage>
        <taxon>Bacteria</taxon>
        <taxon>Pseudomonadati</taxon>
        <taxon>Bacteroidota</taxon>
        <taxon>Flavobacteriia</taxon>
        <taxon>Flavobacteriales</taxon>
        <taxon>Flavobacteriaceae</taxon>
        <taxon>Flaviramulus</taxon>
    </lineage>
</organism>
<accession>A0A1K2IIZ2</accession>
<sequence length="208" mass="23975">MNSIKSVIFILFICLFTTNTFSQITDTEEDVLSLNSGTIDNQFEYVLKKSGNFRGTNGQMYEAVKLNMLLTLRAHTIDSLKTVYKDLANTQAIVKTQKKEITDLKANLSNTQNDLTKTDTEKNSMALFGMQMSKTGYNVLMWTIIAGLLALLLFFIYKFKNSNSITREAKKTLEETEEEFEEHRKTALEREQKVRRQLQDEINKQKKS</sequence>
<evidence type="ECO:0000256" key="1">
    <source>
        <dbReference type="SAM" id="Coils"/>
    </source>
</evidence>
<evidence type="ECO:0000256" key="2">
    <source>
        <dbReference type="SAM" id="MobiDB-lite"/>
    </source>
</evidence>
<keyword evidence="3" id="KW-0812">Transmembrane</keyword>
<reference evidence="5 6" key="1">
    <citation type="submission" date="2016-10" db="EMBL/GenBank/DDBJ databases">
        <authorList>
            <person name="de Groot N.N."/>
        </authorList>
    </citation>
    <scope>NUCLEOTIDE SEQUENCE [LARGE SCALE GENOMIC DNA]</scope>
    <source>
        <strain evidence="5 6">DSM 18180</strain>
    </source>
</reference>
<keyword evidence="1" id="KW-0175">Coiled coil</keyword>
<evidence type="ECO:0000313" key="6">
    <source>
        <dbReference type="Proteomes" id="UP000182544"/>
    </source>
</evidence>
<keyword evidence="4" id="KW-0732">Signal</keyword>
<feature type="transmembrane region" description="Helical" evidence="3">
    <location>
        <begin position="139"/>
        <end position="157"/>
    </location>
</feature>
<dbReference type="EMBL" id="FPKV01000002">
    <property type="protein sequence ID" value="SFZ92208.1"/>
    <property type="molecule type" value="Genomic_DNA"/>
</dbReference>
<gene>
    <name evidence="5" type="ORF">SAMN05428642_102590</name>
</gene>
<dbReference type="Proteomes" id="UP000182544">
    <property type="component" value="Unassembled WGS sequence"/>
</dbReference>
<feature type="compositionally biased region" description="Basic and acidic residues" evidence="2">
    <location>
        <begin position="181"/>
        <end position="208"/>
    </location>
</feature>
<feature type="signal peptide" evidence="4">
    <location>
        <begin position="1"/>
        <end position="22"/>
    </location>
</feature>
<keyword evidence="3" id="KW-1133">Transmembrane helix</keyword>
<keyword evidence="3" id="KW-0472">Membrane</keyword>
<feature type="chain" id="PRO_5013086158" description="tRNA (Guanine-N1)-methyltransferase" evidence="4">
    <location>
        <begin position="23"/>
        <end position="208"/>
    </location>
</feature>
<feature type="coiled-coil region" evidence="1">
    <location>
        <begin position="87"/>
        <end position="121"/>
    </location>
</feature>
<evidence type="ECO:0000256" key="3">
    <source>
        <dbReference type="SAM" id="Phobius"/>
    </source>
</evidence>
<keyword evidence="6" id="KW-1185">Reference proteome</keyword>
<dbReference type="OrthoDB" id="981213at2"/>
<dbReference type="RefSeq" id="WP_072401563.1">
    <property type="nucleotide sequence ID" value="NZ_FPKV01000002.1"/>
</dbReference>
<evidence type="ECO:0000313" key="5">
    <source>
        <dbReference type="EMBL" id="SFZ92208.1"/>
    </source>
</evidence>
<protein>
    <recommendedName>
        <fullName evidence="7">tRNA (Guanine-N1)-methyltransferase</fullName>
    </recommendedName>
</protein>
<name>A0A1K2IIZ2_9FLAO</name>
<evidence type="ECO:0008006" key="7">
    <source>
        <dbReference type="Google" id="ProtNLM"/>
    </source>
</evidence>
<dbReference type="AlphaFoldDB" id="A0A1K2IIZ2"/>
<proteinExistence type="predicted"/>
<feature type="region of interest" description="Disordered" evidence="2">
    <location>
        <begin position="175"/>
        <end position="208"/>
    </location>
</feature>